<evidence type="ECO:0000256" key="6">
    <source>
        <dbReference type="SAM" id="SignalP"/>
    </source>
</evidence>
<keyword evidence="4" id="KW-0186">Copper</keyword>
<dbReference type="PROSITE" id="PS00079">
    <property type="entry name" value="MULTICOPPER_OXIDASE1"/>
    <property type="match status" value="2"/>
</dbReference>
<accession>A0ABR4N1P6</accession>
<dbReference type="PANTHER" id="PTHR34883:SF15">
    <property type="entry name" value="EXTRACELLULAR SERINE-RICH PROTEIN"/>
    <property type="match status" value="1"/>
</dbReference>
<evidence type="ECO:0000313" key="9">
    <source>
        <dbReference type="Proteomes" id="UP001527925"/>
    </source>
</evidence>
<evidence type="ECO:0000256" key="1">
    <source>
        <dbReference type="ARBA" id="ARBA00022448"/>
    </source>
</evidence>
<feature type="domain" description="Blue (type 1) copper" evidence="7">
    <location>
        <begin position="260"/>
        <end position="345"/>
    </location>
</feature>
<dbReference type="Proteomes" id="UP001527925">
    <property type="component" value="Unassembled WGS sequence"/>
</dbReference>
<keyword evidence="6" id="KW-0732">Signal</keyword>
<dbReference type="InterPro" id="IPR033138">
    <property type="entry name" value="Cu_oxidase_CS"/>
</dbReference>
<feature type="domain" description="Blue (type 1) copper" evidence="7">
    <location>
        <begin position="27"/>
        <end position="112"/>
    </location>
</feature>
<keyword evidence="1" id="KW-0813">Transport</keyword>
<name>A0ABR4N1P6_9FUNG</name>
<protein>
    <recommendedName>
        <fullName evidence="7">Blue (type 1) copper domain-containing protein</fullName>
    </recommendedName>
</protein>
<evidence type="ECO:0000256" key="3">
    <source>
        <dbReference type="ARBA" id="ARBA00022982"/>
    </source>
</evidence>
<organism evidence="8 9">
    <name type="scientific">Polyrhizophydium stewartii</name>
    <dbReference type="NCBI Taxonomy" id="2732419"/>
    <lineage>
        <taxon>Eukaryota</taxon>
        <taxon>Fungi</taxon>
        <taxon>Fungi incertae sedis</taxon>
        <taxon>Chytridiomycota</taxon>
        <taxon>Chytridiomycota incertae sedis</taxon>
        <taxon>Chytridiomycetes</taxon>
        <taxon>Rhizophydiales</taxon>
        <taxon>Rhizophydiales incertae sedis</taxon>
        <taxon>Polyrhizophydium</taxon>
    </lineage>
</organism>
<dbReference type="InterPro" id="IPR000923">
    <property type="entry name" value="BlueCu_1"/>
</dbReference>
<dbReference type="PANTHER" id="PTHR34883">
    <property type="entry name" value="SERINE-RICH PROTEIN, PUTATIVE-RELATED-RELATED"/>
    <property type="match status" value="1"/>
</dbReference>
<dbReference type="InterPro" id="IPR052953">
    <property type="entry name" value="Ser-rich/MCO-related"/>
</dbReference>
<dbReference type="SUPFAM" id="SSF49503">
    <property type="entry name" value="Cupredoxins"/>
    <property type="match status" value="3"/>
</dbReference>
<feature type="region of interest" description="Disordered" evidence="5">
    <location>
        <begin position="221"/>
        <end position="249"/>
    </location>
</feature>
<evidence type="ECO:0000256" key="5">
    <source>
        <dbReference type="SAM" id="MobiDB-lite"/>
    </source>
</evidence>
<gene>
    <name evidence="8" type="ORF">HK105_207051</name>
</gene>
<dbReference type="Gene3D" id="2.60.40.420">
    <property type="entry name" value="Cupredoxins - blue copper proteins"/>
    <property type="match status" value="3"/>
</dbReference>
<keyword evidence="9" id="KW-1185">Reference proteome</keyword>
<dbReference type="EMBL" id="JADGIZ020000046">
    <property type="protein sequence ID" value="KAL2913439.1"/>
    <property type="molecule type" value="Genomic_DNA"/>
</dbReference>
<comment type="caution">
    <text evidence="8">The sequence shown here is derived from an EMBL/GenBank/DDBJ whole genome shotgun (WGS) entry which is preliminary data.</text>
</comment>
<dbReference type="InterPro" id="IPR008972">
    <property type="entry name" value="Cupredoxin"/>
</dbReference>
<feature type="chain" id="PRO_5047247945" description="Blue (type 1) copper domain-containing protein" evidence="6">
    <location>
        <begin position="18"/>
        <end position="391"/>
    </location>
</feature>
<evidence type="ECO:0000256" key="2">
    <source>
        <dbReference type="ARBA" id="ARBA00022723"/>
    </source>
</evidence>
<dbReference type="PROSITE" id="PS00196">
    <property type="entry name" value="COPPER_BLUE"/>
    <property type="match status" value="1"/>
</dbReference>
<evidence type="ECO:0000259" key="7">
    <source>
        <dbReference type="Pfam" id="PF00127"/>
    </source>
</evidence>
<evidence type="ECO:0000256" key="4">
    <source>
        <dbReference type="ARBA" id="ARBA00023008"/>
    </source>
</evidence>
<feature type="signal peptide" evidence="6">
    <location>
        <begin position="1"/>
        <end position="17"/>
    </location>
</feature>
<dbReference type="InterPro" id="IPR028871">
    <property type="entry name" value="BlueCu_1_BS"/>
</dbReference>
<dbReference type="Pfam" id="PF00127">
    <property type="entry name" value="Copper-bind"/>
    <property type="match status" value="3"/>
</dbReference>
<keyword evidence="3" id="KW-0249">Electron transport</keyword>
<feature type="domain" description="Blue (type 1) copper" evidence="7">
    <location>
        <begin position="128"/>
        <end position="213"/>
    </location>
</feature>
<keyword evidence="2" id="KW-0479">Metal-binding</keyword>
<proteinExistence type="predicted"/>
<reference evidence="8 9" key="1">
    <citation type="submission" date="2023-09" db="EMBL/GenBank/DDBJ databases">
        <title>Pangenome analysis of Batrachochytrium dendrobatidis and related Chytrids.</title>
        <authorList>
            <person name="Yacoub M.N."/>
            <person name="Stajich J.E."/>
            <person name="James T.Y."/>
        </authorList>
    </citation>
    <scope>NUCLEOTIDE SEQUENCE [LARGE SCALE GENOMIC DNA]</scope>
    <source>
        <strain evidence="8 9">JEL0888</strain>
    </source>
</reference>
<evidence type="ECO:0000313" key="8">
    <source>
        <dbReference type="EMBL" id="KAL2913439.1"/>
    </source>
</evidence>
<sequence>MLCSLAALALAASPALAATFNVAVAPGLKFSTPDLSVSVGDTVTWSFGASPHTVTQVTTATTCTSRTVGGFDSKQLVAPNKFSQTFTKPGNFWYICTVGNHCTSGMRGVVRVAASKPAVTHQVSVAPGLKFSTPDLSVSVGDTVTWSFGASPHTVTQVTTATTCTNRTVGGFDSKQLVAPNKFSQTFTKPGNFWYICTVGNHCTSGMRGVVRVVNSAPTTTSTTAAAPQPATTTAAAPQPATTTAAAPASGATHSLSTVGLAFSKPDLTIALGETVVWSFGASPHTVTQVTDKTTCTDKTVGGFDSKNMVAPNTFAQTFTKPGNYWYICTVGNHCTSGMRGVVRVTNTTTPVDENAGAVAGANSPTTGAAASASSSLLTVLGAVLLSLMLV</sequence>